<protein>
    <submittedName>
        <fullName evidence="4">Uncharacterized protein</fullName>
    </submittedName>
</protein>
<evidence type="ECO:0000256" key="1">
    <source>
        <dbReference type="ARBA" id="ARBA00004906"/>
    </source>
</evidence>
<dbReference type="AlphaFoldDB" id="A0AAD8TPQ8"/>
<dbReference type="InterPro" id="IPR011333">
    <property type="entry name" value="SKP1/BTB/POZ_sf"/>
</dbReference>
<dbReference type="SUPFAM" id="SSF54695">
    <property type="entry name" value="POZ domain"/>
    <property type="match status" value="1"/>
</dbReference>
<dbReference type="GO" id="GO:0016567">
    <property type="term" value="P:protein ubiquitination"/>
    <property type="evidence" value="ECO:0007669"/>
    <property type="project" value="InterPro"/>
</dbReference>
<dbReference type="CDD" id="cd00121">
    <property type="entry name" value="MATH"/>
    <property type="match status" value="1"/>
</dbReference>
<dbReference type="InterPro" id="IPR000210">
    <property type="entry name" value="BTB/POZ_dom"/>
</dbReference>
<comment type="caution">
    <text evidence="4">The sequence shown here is derived from an EMBL/GenBank/DDBJ whole genome shotgun (WGS) entry which is preliminary data.</text>
</comment>
<dbReference type="PROSITE" id="PS50097">
    <property type="entry name" value="BTB"/>
    <property type="match status" value="1"/>
</dbReference>
<dbReference type="InterPro" id="IPR045005">
    <property type="entry name" value="BPM1-6"/>
</dbReference>
<comment type="pathway">
    <text evidence="1">Protein modification; protein ubiquitination.</text>
</comment>
<accession>A0AAD8TPQ8</accession>
<dbReference type="PROSITE" id="PS50144">
    <property type="entry name" value="MATH"/>
    <property type="match status" value="1"/>
</dbReference>
<dbReference type="InterPro" id="IPR008974">
    <property type="entry name" value="TRAF-like"/>
</dbReference>
<evidence type="ECO:0000259" key="3">
    <source>
        <dbReference type="PROSITE" id="PS50144"/>
    </source>
</evidence>
<dbReference type="Pfam" id="PF00651">
    <property type="entry name" value="BTB"/>
    <property type="match status" value="1"/>
</dbReference>
<dbReference type="SUPFAM" id="SSF49599">
    <property type="entry name" value="TRAF domain-like"/>
    <property type="match status" value="1"/>
</dbReference>
<feature type="domain" description="BTB" evidence="2">
    <location>
        <begin position="169"/>
        <end position="237"/>
    </location>
</feature>
<dbReference type="InterPro" id="IPR002083">
    <property type="entry name" value="MATH/TRAF_dom"/>
</dbReference>
<evidence type="ECO:0000313" key="5">
    <source>
        <dbReference type="Proteomes" id="UP001231189"/>
    </source>
</evidence>
<evidence type="ECO:0000259" key="2">
    <source>
        <dbReference type="PROSITE" id="PS50097"/>
    </source>
</evidence>
<dbReference type="PANTHER" id="PTHR26379:SF388">
    <property type="entry name" value="OS04G0625700 PROTEIN"/>
    <property type="match status" value="1"/>
</dbReference>
<feature type="domain" description="MATH" evidence="3">
    <location>
        <begin position="15"/>
        <end position="150"/>
    </location>
</feature>
<reference evidence="4" key="1">
    <citation type="submission" date="2023-07" db="EMBL/GenBank/DDBJ databases">
        <title>A chromosome-level genome assembly of Lolium multiflorum.</title>
        <authorList>
            <person name="Chen Y."/>
            <person name="Copetti D."/>
            <person name="Kolliker R."/>
            <person name="Studer B."/>
        </authorList>
    </citation>
    <scope>NUCLEOTIDE SEQUENCE</scope>
    <source>
        <strain evidence="4">02402/16</strain>
        <tissue evidence="4">Leaf</tissue>
    </source>
</reference>
<dbReference type="PANTHER" id="PTHR26379">
    <property type="entry name" value="BTB/POZ AND MATH DOMAIN-CONTAINING PROTEIN 1"/>
    <property type="match status" value="1"/>
</dbReference>
<organism evidence="4 5">
    <name type="scientific">Lolium multiflorum</name>
    <name type="common">Italian ryegrass</name>
    <name type="synonym">Lolium perenne subsp. multiflorum</name>
    <dbReference type="NCBI Taxonomy" id="4521"/>
    <lineage>
        <taxon>Eukaryota</taxon>
        <taxon>Viridiplantae</taxon>
        <taxon>Streptophyta</taxon>
        <taxon>Embryophyta</taxon>
        <taxon>Tracheophyta</taxon>
        <taxon>Spermatophyta</taxon>
        <taxon>Magnoliopsida</taxon>
        <taxon>Liliopsida</taxon>
        <taxon>Poales</taxon>
        <taxon>Poaceae</taxon>
        <taxon>BOP clade</taxon>
        <taxon>Pooideae</taxon>
        <taxon>Poodae</taxon>
        <taxon>Poeae</taxon>
        <taxon>Poeae Chloroplast Group 2 (Poeae type)</taxon>
        <taxon>Loliodinae</taxon>
        <taxon>Loliinae</taxon>
        <taxon>Lolium</taxon>
    </lineage>
</organism>
<gene>
    <name evidence="4" type="ORF">QYE76_046362</name>
</gene>
<proteinExistence type="predicted"/>
<evidence type="ECO:0000313" key="4">
    <source>
        <dbReference type="EMBL" id="KAK1685514.1"/>
    </source>
</evidence>
<dbReference type="EMBL" id="JAUUTY010000002">
    <property type="protein sequence ID" value="KAK1685514.1"/>
    <property type="molecule type" value="Genomic_DNA"/>
</dbReference>
<dbReference type="Gene3D" id="2.60.210.10">
    <property type="entry name" value="Apoptosis, Tumor Necrosis Factor Receptor Associated Protein 2, Chain A"/>
    <property type="match status" value="1"/>
</dbReference>
<dbReference type="Proteomes" id="UP001231189">
    <property type="component" value="Unassembled WGS sequence"/>
</dbReference>
<dbReference type="Gene3D" id="3.30.710.10">
    <property type="entry name" value="Potassium Channel Kv1.1, Chain A"/>
    <property type="match status" value="1"/>
</dbReference>
<sequence length="306" mass="34198">MDKISTSSRCLKESTATLSLEVTNYLQLMGVNAGDYVSSRVFSVGGYDWEIRFYPGGIDEQDCAGKASVFVWFLGKEDKDVGAKFTMSMLENKTKAQVASLDVRKRFFRNPEYICWGFPEFVDKSRLESLSRCGDGCFTILCVLTVSLESSPLELPDHFEQILRDGRGTDVVFGVAGHEFAAHKSLLAARSSVFGEQFFGPKAEKDDMLRVEVLNMEPAIFETMLHYIYTDSLPDCEDEGGYGTATMQDLLAAASSYKLDRLKIICEDELRKRIDHETVTTLSALADQHGCNRLRVACDKFVPSSK</sequence>
<dbReference type="SMART" id="SM00225">
    <property type="entry name" value="BTB"/>
    <property type="match status" value="1"/>
</dbReference>
<name>A0AAD8TPQ8_LOLMU</name>
<keyword evidence="5" id="KW-1185">Reference proteome</keyword>
<dbReference type="Pfam" id="PF22486">
    <property type="entry name" value="MATH_2"/>
    <property type="match status" value="1"/>
</dbReference>